<gene>
    <name evidence="1" type="ORF">CCAM_LOCUS9422</name>
</gene>
<evidence type="ECO:0000313" key="1">
    <source>
        <dbReference type="EMBL" id="VFQ67646.1"/>
    </source>
</evidence>
<dbReference type="Proteomes" id="UP000595140">
    <property type="component" value="Unassembled WGS sequence"/>
</dbReference>
<dbReference type="OrthoDB" id="74240at2759"/>
<dbReference type="EMBL" id="OOIL02000635">
    <property type="protein sequence ID" value="VFQ67646.1"/>
    <property type="molecule type" value="Genomic_DNA"/>
</dbReference>
<evidence type="ECO:0000313" key="2">
    <source>
        <dbReference type="Proteomes" id="UP000595140"/>
    </source>
</evidence>
<dbReference type="AlphaFoldDB" id="A0A484KYL7"/>
<protein>
    <recommendedName>
        <fullName evidence="3">HAT C-terminal dimerisation domain-containing protein</fullName>
    </recommendedName>
</protein>
<sequence length="73" mass="7876">MPLASIASILDPLQFGILSHLTNSIGTFWPYLIISTVASEAAFGGAGRVIDPYRALLSTNIVEVFDFCWRSGS</sequence>
<keyword evidence="2" id="KW-1185">Reference proteome</keyword>
<name>A0A484KYL7_9ASTE</name>
<accession>A0A484KYL7</accession>
<evidence type="ECO:0008006" key="3">
    <source>
        <dbReference type="Google" id="ProtNLM"/>
    </source>
</evidence>
<organism evidence="1 2">
    <name type="scientific">Cuscuta campestris</name>
    <dbReference type="NCBI Taxonomy" id="132261"/>
    <lineage>
        <taxon>Eukaryota</taxon>
        <taxon>Viridiplantae</taxon>
        <taxon>Streptophyta</taxon>
        <taxon>Embryophyta</taxon>
        <taxon>Tracheophyta</taxon>
        <taxon>Spermatophyta</taxon>
        <taxon>Magnoliopsida</taxon>
        <taxon>eudicotyledons</taxon>
        <taxon>Gunneridae</taxon>
        <taxon>Pentapetalae</taxon>
        <taxon>asterids</taxon>
        <taxon>lamiids</taxon>
        <taxon>Solanales</taxon>
        <taxon>Convolvulaceae</taxon>
        <taxon>Cuscuteae</taxon>
        <taxon>Cuscuta</taxon>
        <taxon>Cuscuta subgen. Grammica</taxon>
        <taxon>Cuscuta sect. Cleistogrammica</taxon>
    </lineage>
</organism>
<proteinExistence type="predicted"/>
<reference evidence="1 2" key="1">
    <citation type="submission" date="2018-04" db="EMBL/GenBank/DDBJ databases">
        <authorList>
            <person name="Vogel A."/>
        </authorList>
    </citation>
    <scope>NUCLEOTIDE SEQUENCE [LARGE SCALE GENOMIC DNA]</scope>
</reference>